<dbReference type="OrthoDB" id="9808814at2"/>
<proteinExistence type="predicted"/>
<accession>A0A1I0BZB0</accession>
<organism evidence="2 3">
    <name type="scientific">Natronincola peptidivorans</name>
    <dbReference type="NCBI Taxonomy" id="426128"/>
    <lineage>
        <taxon>Bacteria</taxon>
        <taxon>Bacillati</taxon>
        <taxon>Bacillota</taxon>
        <taxon>Clostridia</taxon>
        <taxon>Peptostreptococcales</taxon>
        <taxon>Natronincolaceae</taxon>
        <taxon>Natronincola</taxon>
    </lineage>
</organism>
<dbReference type="InterPro" id="IPR036291">
    <property type="entry name" value="NAD(P)-bd_dom_sf"/>
</dbReference>
<gene>
    <name evidence="2" type="ORF">SAMN05660297_01487</name>
</gene>
<keyword evidence="3" id="KW-1185">Reference proteome</keyword>
<sequence length="360" mass="40038">MEKFAFVIHPIGIDDIYRKYKSLKILPKFLVEKIASNISPSQVSHITNVTSQYNEAEGWFIGVPMTTKMMMTLETKQVLNKVIEAGRIAEKLGAKIMGLGAYTSVVGDAGITIANNSNIAVTTGNTYTVAAAYEAIKEASRLLGRSIEESQVAVIGANGSIGKVSAELVCRNGKKVTLIGRNLRKLQELKTTLNAKYPKVHIDYTIDIKEGVAEADAVITVTSSIDEVIYPEYIKSGAIICDVARPRDVSKRVQEKRKDVLVIEGGVIEVPKEVEFNFNFGFPPRLAYACMAETMILALEKKHENFSLGREIHIEKVDEINRLADKHGFRLAGLRSFERVIDEKYLEEVRKNMKKAEEVK</sequence>
<reference evidence="2 3" key="1">
    <citation type="submission" date="2016-10" db="EMBL/GenBank/DDBJ databases">
        <authorList>
            <person name="de Groot N.N."/>
        </authorList>
    </citation>
    <scope>NUCLEOTIDE SEQUENCE [LARGE SCALE GENOMIC DNA]</scope>
    <source>
        <strain evidence="2 3">DSM 18979</strain>
    </source>
</reference>
<dbReference type="Pfam" id="PF01488">
    <property type="entry name" value="Shikimate_DH"/>
    <property type="match status" value="1"/>
</dbReference>
<dbReference type="Gene3D" id="3.40.50.720">
    <property type="entry name" value="NAD(P)-binding Rossmann-like Domain"/>
    <property type="match status" value="1"/>
</dbReference>
<evidence type="ECO:0000259" key="1">
    <source>
        <dbReference type="Pfam" id="PF01488"/>
    </source>
</evidence>
<dbReference type="Proteomes" id="UP000199568">
    <property type="component" value="Unassembled WGS sequence"/>
</dbReference>
<dbReference type="AlphaFoldDB" id="A0A1I0BZB0"/>
<protein>
    <submittedName>
        <fullName evidence="2">Predicted amino acid dehydrogenase</fullName>
    </submittedName>
</protein>
<evidence type="ECO:0000313" key="2">
    <source>
        <dbReference type="EMBL" id="SET12373.1"/>
    </source>
</evidence>
<dbReference type="SUPFAM" id="SSF51735">
    <property type="entry name" value="NAD(P)-binding Rossmann-fold domains"/>
    <property type="match status" value="1"/>
</dbReference>
<evidence type="ECO:0000313" key="3">
    <source>
        <dbReference type="Proteomes" id="UP000199568"/>
    </source>
</evidence>
<dbReference type="RefSeq" id="WP_090441617.1">
    <property type="nucleotide sequence ID" value="NZ_FOHU01000004.1"/>
</dbReference>
<dbReference type="STRING" id="426128.SAMN05660297_01487"/>
<feature type="domain" description="Quinate/shikimate 5-dehydrogenase/glutamyl-tRNA reductase" evidence="1">
    <location>
        <begin position="139"/>
        <end position="256"/>
    </location>
</feature>
<name>A0A1I0BZB0_9FIRM</name>
<dbReference type="InterPro" id="IPR006151">
    <property type="entry name" value="Shikm_DH/Glu-tRNA_Rdtase"/>
</dbReference>
<dbReference type="EMBL" id="FOHU01000004">
    <property type="protein sequence ID" value="SET12373.1"/>
    <property type="molecule type" value="Genomic_DNA"/>
</dbReference>